<feature type="repeat" description="WD" evidence="4">
    <location>
        <begin position="121"/>
        <end position="162"/>
    </location>
</feature>
<evidence type="ECO:0000256" key="4">
    <source>
        <dbReference type="PROSITE-ProRule" id="PRU00221"/>
    </source>
</evidence>
<dbReference type="KEGG" id="gtr:GLOTRDRAFT_45540"/>
<dbReference type="PROSITE" id="PS00678">
    <property type="entry name" value="WD_REPEATS_1"/>
    <property type="match status" value="1"/>
</dbReference>
<feature type="region of interest" description="Disordered" evidence="5">
    <location>
        <begin position="1016"/>
        <end position="1041"/>
    </location>
</feature>
<dbReference type="GO" id="GO:0043130">
    <property type="term" value="F:ubiquitin binding"/>
    <property type="evidence" value="ECO:0007669"/>
    <property type="project" value="TreeGrafter"/>
</dbReference>
<evidence type="ECO:0000256" key="1">
    <source>
        <dbReference type="ARBA" id="ARBA00006917"/>
    </source>
</evidence>
<dbReference type="SUPFAM" id="SSF50978">
    <property type="entry name" value="WD40 repeat-like"/>
    <property type="match status" value="1"/>
</dbReference>
<gene>
    <name evidence="6" type="ORF">GLOTRDRAFT_45540</name>
</gene>
<feature type="repeat" description="WD" evidence="4">
    <location>
        <begin position="77"/>
        <end position="108"/>
    </location>
</feature>
<dbReference type="GeneID" id="19306351"/>
<sequence length="1096" mass="119287">MLTGWADDVIEEEEEGEEVVRDGDILGEVKESAAWRRKRIKKNSAEIPYEEQWEMDVDAFEPGKPCSIQPTTFRQAAQAHTDWVNDVLLCNYNQTVLSASSDGTVKAWTPHTANAPEPTVIGTHVDYVRCLALSREQNWVASGSFDRTIKLWDLSRTSADEPLITLSPPESSGPKSSIYALAADPCGHTIASGSPERVVRMWDPRSGRRIAKLVGHTDNIRAILISEDSRYLLTGSADASVKLWSISSQKCLHTFTHHTDSVWSLFSSHPSLEVFYSGDRSGLVCRVDVEDCADVSEGECIVLCQDPSERCPGTSEGIIKMVVMDDNLLWTAAGNSSIKRWRLPPRRAARASTLGAGDTDRQHRVSLSPSLHGSLSSAFEQREYHDADTLFGIPFESLVRLTSPNDPFTPYTGLGRGRDPEVATLYSAASILSVPHRSPMQAAFTASQPPLLSSAPTMRSDTLNSRGLEEPVPPLHTARADYEEREVAADAVPLVKAPDHTIEGDHGLVRSITLNDRMHALTVDTAGEVAVWDIVRGTCLGKYSPEDVSAASFRGSTAGGSDGAGERERSPREALESVRERIEGEAVVTAWSSVDTKTGVLTVHMNEKCFEAEIYADEAGYGPEKHFSDESRLNIGKWILRNLFLGFIREEQRAATRRARDERDSTHHKGLHRGSAPSHIDINGHSPPEARPRSNSDASISSNRSPFHSTVLASPNMLPAVSPAVPISAKSSPLLTPMIQLFPIGKESGLSPIPQSPTVASNDATPVPQPKPVIAAGVATAPATSSKDGDYFSLRARQNSVSGGRPTTPDDFAVWGPPKTANDSAIPATPSTPSAGGFMGKLRHFGKSSKRASEAGSITTPGGSAVSHEVPSTPAEVSNSPVQSLLANPITPPTSADGPHLSLAPNTSLIISEEAASGWKTLYRGSVSSTGADMRALEEAMPFWLLEYLLANKVAPIPVSKVSFVLLPYPAKTPDEERLPELLNTAQSKLTASRFLRVRKLTYHVQDKLERLAGNSTFTTPRSSFDSGRPHDTASKPRPRAEEHYEILCNELVLPLDMTLAAVRQYVWRQAGELVMYYRRRTPHRRPLESSPEQPR</sequence>
<dbReference type="SMART" id="SM00320">
    <property type="entry name" value="WD40"/>
    <property type="match status" value="7"/>
</dbReference>
<evidence type="ECO:0000313" key="6">
    <source>
        <dbReference type="EMBL" id="EPQ53055.1"/>
    </source>
</evidence>
<dbReference type="eggNOG" id="KOG0308">
    <property type="taxonomic scope" value="Eukaryota"/>
</dbReference>
<dbReference type="InterPro" id="IPR036322">
    <property type="entry name" value="WD40_repeat_dom_sf"/>
</dbReference>
<dbReference type="STRING" id="670483.S7RFU3"/>
<keyword evidence="3" id="KW-0677">Repeat</keyword>
<dbReference type="OMA" id="PMWLGDV"/>
<feature type="region of interest" description="Disordered" evidence="5">
    <location>
        <begin position="550"/>
        <end position="573"/>
    </location>
</feature>
<dbReference type="PANTHER" id="PTHR19862:SF14">
    <property type="entry name" value="WD REPEAT-CONTAINING PROTEIN 48"/>
    <property type="match status" value="1"/>
</dbReference>
<dbReference type="InterPro" id="IPR015943">
    <property type="entry name" value="WD40/YVTN_repeat-like_dom_sf"/>
</dbReference>
<protein>
    <submittedName>
        <fullName evidence="6">Uncharacterized protein</fullName>
    </submittedName>
</protein>
<dbReference type="PROSITE" id="PS50294">
    <property type="entry name" value="WD_REPEATS_REGION"/>
    <property type="match status" value="2"/>
</dbReference>
<dbReference type="InterPro" id="IPR001680">
    <property type="entry name" value="WD40_rpt"/>
</dbReference>
<organism evidence="6 7">
    <name type="scientific">Gloeophyllum trabeum (strain ATCC 11539 / FP-39264 / Madison 617)</name>
    <name type="common">Brown rot fungus</name>
    <dbReference type="NCBI Taxonomy" id="670483"/>
    <lineage>
        <taxon>Eukaryota</taxon>
        <taxon>Fungi</taxon>
        <taxon>Dikarya</taxon>
        <taxon>Basidiomycota</taxon>
        <taxon>Agaricomycotina</taxon>
        <taxon>Agaricomycetes</taxon>
        <taxon>Gloeophyllales</taxon>
        <taxon>Gloeophyllaceae</taxon>
        <taxon>Gloeophyllum</taxon>
    </lineage>
</organism>
<feature type="compositionally biased region" description="Basic and acidic residues" evidence="5">
    <location>
        <begin position="564"/>
        <end position="573"/>
    </location>
</feature>
<reference evidence="6 7" key="1">
    <citation type="journal article" date="2012" name="Science">
        <title>The Paleozoic origin of enzymatic lignin decomposition reconstructed from 31 fungal genomes.</title>
        <authorList>
            <person name="Floudas D."/>
            <person name="Binder M."/>
            <person name="Riley R."/>
            <person name="Barry K."/>
            <person name="Blanchette R.A."/>
            <person name="Henrissat B."/>
            <person name="Martinez A.T."/>
            <person name="Otillar R."/>
            <person name="Spatafora J.W."/>
            <person name="Yadav J.S."/>
            <person name="Aerts A."/>
            <person name="Benoit I."/>
            <person name="Boyd A."/>
            <person name="Carlson A."/>
            <person name="Copeland A."/>
            <person name="Coutinho P.M."/>
            <person name="de Vries R.P."/>
            <person name="Ferreira P."/>
            <person name="Findley K."/>
            <person name="Foster B."/>
            <person name="Gaskell J."/>
            <person name="Glotzer D."/>
            <person name="Gorecki P."/>
            <person name="Heitman J."/>
            <person name="Hesse C."/>
            <person name="Hori C."/>
            <person name="Igarashi K."/>
            <person name="Jurgens J.A."/>
            <person name="Kallen N."/>
            <person name="Kersten P."/>
            <person name="Kohler A."/>
            <person name="Kuees U."/>
            <person name="Kumar T.K.A."/>
            <person name="Kuo A."/>
            <person name="LaButti K."/>
            <person name="Larrondo L.F."/>
            <person name="Lindquist E."/>
            <person name="Ling A."/>
            <person name="Lombard V."/>
            <person name="Lucas S."/>
            <person name="Lundell T."/>
            <person name="Martin R."/>
            <person name="McLaughlin D.J."/>
            <person name="Morgenstern I."/>
            <person name="Morin E."/>
            <person name="Murat C."/>
            <person name="Nagy L.G."/>
            <person name="Nolan M."/>
            <person name="Ohm R.A."/>
            <person name="Patyshakuliyeva A."/>
            <person name="Rokas A."/>
            <person name="Ruiz-Duenas F.J."/>
            <person name="Sabat G."/>
            <person name="Salamov A."/>
            <person name="Samejima M."/>
            <person name="Schmutz J."/>
            <person name="Slot J.C."/>
            <person name="St John F."/>
            <person name="Stenlid J."/>
            <person name="Sun H."/>
            <person name="Sun S."/>
            <person name="Syed K."/>
            <person name="Tsang A."/>
            <person name="Wiebenga A."/>
            <person name="Young D."/>
            <person name="Pisabarro A."/>
            <person name="Eastwood D.C."/>
            <person name="Martin F."/>
            <person name="Cullen D."/>
            <person name="Grigoriev I.V."/>
            <person name="Hibbett D.S."/>
        </authorList>
    </citation>
    <scope>NUCLEOTIDE SEQUENCE [LARGE SCALE GENOMIC DNA]</scope>
    <source>
        <strain evidence="6 7">ATCC 11539</strain>
    </source>
</reference>
<feature type="compositionally biased region" description="Polar residues" evidence="5">
    <location>
        <begin position="451"/>
        <end position="465"/>
    </location>
</feature>
<feature type="region of interest" description="Disordered" evidence="5">
    <location>
        <begin position="656"/>
        <end position="707"/>
    </location>
</feature>
<feature type="repeat" description="WD" evidence="4">
    <location>
        <begin position="213"/>
        <end position="254"/>
    </location>
</feature>
<dbReference type="Pfam" id="PF00400">
    <property type="entry name" value="WD40"/>
    <property type="match status" value="5"/>
</dbReference>
<dbReference type="InterPro" id="IPR019775">
    <property type="entry name" value="WD40_repeat_CS"/>
</dbReference>
<feature type="repeat" description="WD" evidence="4">
    <location>
        <begin position="171"/>
        <end position="212"/>
    </location>
</feature>
<dbReference type="InterPro" id="IPR020472">
    <property type="entry name" value="WD40_PAC1"/>
</dbReference>
<evidence type="ECO:0000256" key="2">
    <source>
        <dbReference type="ARBA" id="ARBA00022574"/>
    </source>
</evidence>
<keyword evidence="2 4" id="KW-0853">WD repeat</keyword>
<dbReference type="GO" id="GO:0000724">
    <property type="term" value="P:double-strand break repair via homologous recombination"/>
    <property type="evidence" value="ECO:0007669"/>
    <property type="project" value="TreeGrafter"/>
</dbReference>
<dbReference type="PROSITE" id="PS50082">
    <property type="entry name" value="WD_REPEATS_2"/>
    <property type="match status" value="4"/>
</dbReference>
<evidence type="ECO:0000313" key="7">
    <source>
        <dbReference type="Proteomes" id="UP000030669"/>
    </source>
</evidence>
<dbReference type="HOGENOM" id="CLU_002197_1_0_1"/>
<dbReference type="Gene3D" id="2.130.10.10">
    <property type="entry name" value="YVTN repeat-like/Quinoprotein amine dehydrogenase"/>
    <property type="match status" value="1"/>
</dbReference>
<feature type="compositionally biased region" description="Low complexity" evidence="5">
    <location>
        <begin position="695"/>
        <end position="706"/>
    </location>
</feature>
<proteinExistence type="inferred from homology"/>
<name>S7RFU3_GLOTA</name>
<feature type="region of interest" description="Disordered" evidence="5">
    <location>
        <begin position="451"/>
        <end position="473"/>
    </location>
</feature>
<comment type="similarity">
    <text evidence="1">Belongs to the WD repeat WDR48 family.</text>
</comment>
<dbReference type="PRINTS" id="PR00320">
    <property type="entry name" value="GPROTEINBRPT"/>
</dbReference>
<feature type="compositionally biased region" description="Basic and acidic residues" evidence="5">
    <location>
        <begin position="1028"/>
        <end position="1041"/>
    </location>
</feature>
<keyword evidence="7" id="KW-1185">Reference proteome</keyword>
<dbReference type="Proteomes" id="UP000030669">
    <property type="component" value="Unassembled WGS sequence"/>
</dbReference>
<dbReference type="RefSeq" id="XP_007868171.1">
    <property type="nucleotide sequence ID" value="XM_007869980.1"/>
</dbReference>
<dbReference type="Pfam" id="PF11816">
    <property type="entry name" value="DUF3337"/>
    <property type="match status" value="1"/>
</dbReference>
<dbReference type="CDD" id="cd00200">
    <property type="entry name" value="WD40"/>
    <property type="match status" value="1"/>
</dbReference>
<dbReference type="AlphaFoldDB" id="S7RFU3"/>
<dbReference type="InterPro" id="IPR021772">
    <property type="entry name" value="WDR48/Bun107"/>
</dbReference>
<dbReference type="CDD" id="cd17041">
    <property type="entry name" value="Ubl_WDR48"/>
    <property type="match status" value="1"/>
</dbReference>
<accession>S7RFU3</accession>
<evidence type="ECO:0000256" key="5">
    <source>
        <dbReference type="SAM" id="MobiDB-lite"/>
    </source>
</evidence>
<feature type="region of interest" description="Disordered" evidence="5">
    <location>
        <begin position="847"/>
        <end position="879"/>
    </location>
</feature>
<dbReference type="PANTHER" id="PTHR19862">
    <property type="entry name" value="WD REPEAT-CONTAINING PROTEIN 48"/>
    <property type="match status" value="1"/>
</dbReference>
<feature type="compositionally biased region" description="Basic and acidic residues" evidence="5">
    <location>
        <begin position="656"/>
        <end position="667"/>
    </location>
</feature>
<evidence type="ECO:0000256" key="3">
    <source>
        <dbReference type="ARBA" id="ARBA00022737"/>
    </source>
</evidence>
<dbReference type="InterPro" id="IPR051246">
    <property type="entry name" value="WDR48"/>
</dbReference>
<dbReference type="EMBL" id="KB469306">
    <property type="protein sequence ID" value="EPQ53055.1"/>
    <property type="molecule type" value="Genomic_DNA"/>
</dbReference>
<dbReference type="OrthoDB" id="2421129at2759"/>
<feature type="compositionally biased region" description="Polar residues" evidence="5">
    <location>
        <begin position="1016"/>
        <end position="1026"/>
    </location>
</feature>